<accession>A0A3B0SBR1</accession>
<name>A0A3B0SBR1_9ZZZZ</name>
<dbReference type="EMBL" id="UOEI01000220">
    <property type="protein sequence ID" value="VAV98008.1"/>
    <property type="molecule type" value="Genomic_DNA"/>
</dbReference>
<reference evidence="3" key="1">
    <citation type="submission" date="2018-06" db="EMBL/GenBank/DDBJ databases">
        <authorList>
            <person name="Zhirakovskaya E."/>
        </authorList>
    </citation>
    <scope>NUCLEOTIDE SEQUENCE</scope>
</reference>
<dbReference type="InterPro" id="IPR000836">
    <property type="entry name" value="PRTase_dom"/>
</dbReference>
<dbReference type="SUPFAM" id="SSF53271">
    <property type="entry name" value="PRTase-like"/>
    <property type="match status" value="1"/>
</dbReference>
<comment type="similarity">
    <text evidence="1">Belongs to the ComF/GntX family.</text>
</comment>
<dbReference type="InterPro" id="IPR051910">
    <property type="entry name" value="ComF/GntX_DNA_util-trans"/>
</dbReference>
<gene>
    <name evidence="3" type="ORF">MNBD_ACTINO01-1803</name>
</gene>
<evidence type="ECO:0000256" key="1">
    <source>
        <dbReference type="ARBA" id="ARBA00008007"/>
    </source>
</evidence>
<protein>
    <recommendedName>
        <fullName evidence="4">Competence protein F homolog, phosphoribosyltransferase domain protein YhgH required for utilization of DNA as sole source of carbon and energy</fullName>
    </recommendedName>
</protein>
<dbReference type="PANTHER" id="PTHR47505">
    <property type="entry name" value="DNA UTILIZATION PROTEIN YHGH"/>
    <property type="match status" value="1"/>
</dbReference>
<dbReference type="InterPro" id="IPR029057">
    <property type="entry name" value="PRTase-like"/>
</dbReference>
<dbReference type="Gene3D" id="3.40.50.2020">
    <property type="match status" value="1"/>
</dbReference>
<feature type="region of interest" description="Disordered" evidence="2">
    <location>
        <begin position="188"/>
        <end position="241"/>
    </location>
</feature>
<evidence type="ECO:0000256" key="2">
    <source>
        <dbReference type="SAM" id="MobiDB-lite"/>
    </source>
</evidence>
<feature type="compositionally biased region" description="Basic and acidic residues" evidence="2">
    <location>
        <begin position="216"/>
        <end position="241"/>
    </location>
</feature>
<proteinExistence type="inferred from homology"/>
<evidence type="ECO:0008006" key="4">
    <source>
        <dbReference type="Google" id="ProtNLM"/>
    </source>
</evidence>
<sequence length="241" mass="25617">MLCLACSRPGRPLCSACERDLVVASDRIVGNVVVGAAFQHTGTAVRLVHNLKYRRCVAAGRFLAVAMAARLPGDASVLVPVVRSRSRRVIYGIDQAVVLATALSTLTGLPVAPGALEAPVWWRRRAGASRETRKPISFYAATSLPDGVVLVDDVCTTGATALSGGRAIAPTKFSVLVATTAGRIRGGTEEVPNLGGDVATERRMNADRSPAALGHPRTDSRVRDRVYSARSHGIPDREERR</sequence>
<dbReference type="AlphaFoldDB" id="A0A3B0SBR1"/>
<dbReference type="CDD" id="cd06223">
    <property type="entry name" value="PRTases_typeI"/>
    <property type="match status" value="1"/>
</dbReference>
<organism evidence="3">
    <name type="scientific">hydrothermal vent metagenome</name>
    <dbReference type="NCBI Taxonomy" id="652676"/>
    <lineage>
        <taxon>unclassified sequences</taxon>
        <taxon>metagenomes</taxon>
        <taxon>ecological metagenomes</taxon>
    </lineage>
</organism>
<evidence type="ECO:0000313" key="3">
    <source>
        <dbReference type="EMBL" id="VAV98008.1"/>
    </source>
</evidence>
<dbReference type="PANTHER" id="PTHR47505:SF1">
    <property type="entry name" value="DNA UTILIZATION PROTEIN YHGH"/>
    <property type="match status" value="1"/>
</dbReference>